<dbReference type="Gene3D" id="3.40.50.150">
    <property type="entry name" value="Vaccinia Virus protein VP39"/>
    <property type="match status" value="1"/>
</dbReference>
<dbReference type="FunFam" id="3.40.50.150:FF:000004">
    <property type="entry name" value="AdoMet-dependent rRNA methyltransferase SPB1"/>
    <property type="match status" value="1"/>
</dbReference>
<sequence>MPVKNKVAKKRLDKFYYLAKERGYRSRAAFKLLQLDKKYEFLAKAKGVLDLCAAPGSWMQVARQYMPADSPCIGVDLAAIKPIHKCVALQEDITTAKCRAAIKHELGKHKIDVVLHDGAPNVGTSWVQDAYGQNELTIHALRLATEFMVPGGTFVTKAFRSQDYNALLFVFNQLFRRVEATKPQASRNESAEIFVVCSGFTSAKIDPRFLDPKYVFKELDLSDQVKTNVLQMKKGAKAKAEGYEHGTQLLTKALPLVTWVEGNAPVKALGEYNQLTWDMTTPQCAFWADLPITKPSVREACMDLKMLGKRDFRLLLAWRLKAAEAWRKHEKSLARGGEGGEDGEEEEEEDEKDPDEKLDDEISELERMAEQRRKALKRKEAERRRRMKERLSLKMEHPGDRLDVAEDFELFNLAKIRSKLGLEAVGVDVPADVVVGEEDDEDEFGGVRGGDSASEEDEAEDYLDRLDRELNEMYADYQARVQRRSVAEISMANKDAPLSKKKFDDGAVPSARAPSKKGNPLLVDVERGTKSERAAADGAHTAAWFGQELFAGLDEEDDEEEVAAMATAARQKRQQQLEKQAKKKGAVKDDEAAAPPPTQAGTKPISSAAASALKSAVKGAVKGAVTSSAVSSAVAAFIAASKFGGMKLGYVFKRGNLG</sequence>
<protein>
    <submittedName>
        <fullName evidence="11">Et-dependent rRNA methyltransferase spb1</fullName>
    </submittedName>
</protein>
<feature type="non-terminal residue" evidence="11">
    <location>
        <position position="658"/>
    </location>
</feature>
<dbReference type="GO" id="GO:0000466">
    <property type="term" value="P:maturation of 5.8S rRNA from tricistronic rRNA transcript (SSU-rRNA, 5.8S rRNA, LSU-rRNA)"/>
    <property type="evidence" value="ECO:0007669"/>
    <property type="project" value="TreeGrafter"/>
</dbReference>
<comment type="caution">
    <text evidence="11">The sequence shown here is derived from an EMBL/GenBank/DDBJ whole genome shotgun (WGS) entry which is preliminary data.</text>
</comment>
<name>A0A0M0JH64_9EUKA</name>
<evidence type="ECO:0000256" key="6">
    <source>
        <dbReference type="ARBA" id="ARBA00022691"/>
    </source>
</evidence>
<evidence type="ECO:0000259" key="9">
    <source>
        <dbReference type="Pfam" id="PF01728"/>
    </source>
</evidence>
<keyword evidence="4 11" id="KW-0489">Methyltransferase</keyword>
<feature type="region of interest" description="Disordered" evidence="8">
    <location>
        <begin position="561"/>
        <end position="608"/>
    </location>
</feature>
<keyword evidence="5 11" id="KW-0808">Transferase</keyword>
<feature type="compositionally biased region" description="Acidic residues" evidence="8">
    <location>
        <begin position="339"/>
        <end position="360"/>
    </location>
</feature>
<keyword evidence="3" id="KW-0698">rRNA processing</keyword>
<dbReference type="HAMAP" id="MF_01547">
    <property type="entry name" value="RNA_methyltr_E"/>
    <property type="match status" value="1"/>
</dbReference>
<feature type="compositionally biased region" description="Basic and acidic residues" evidence="8">
    <location>
        <begin position="575"/>
        <end position="591"/>
    </location>
</feature>
<keyword evidence="7" id="KW-0539">Nucleus</keyword>
<dbReference type="InterPro" id="IPR050082">
    <property type="entry name" value="RNA_methyltr_RlmE"/>
</dbReference>
<dbReference type="GO" id="GO:0030687">
    <property type="term" value="C:preribosome, large subunit precursor"/>
    <property type="evidence" value="ECO:0007669"/>
    <property type="project" value="TreeGrafter"/>
</dbReference>
<dbReference type="GO" id="GO:0016435">
    <property type="term" value="F:rRNA (guanine) methyltransferase activity"/>
    <property type="evidence" value="ECO:0007669"/>
    <property type="project" value="TreeGrafter"/>
</dbReference>
<evidence type="ECO:0000256" key="4">
    <source>
        <dbReference type="ARBA" id="ARBA00022603"/>
    </source>
</evidence>
<evidence type="ECO:0000256" key="8">
    <source>
        <dbReference type="SAM" id="MobiDB-lite"/>
    </source>
</evidence>
<feature type="region of interest" description="Disordered" evidence="8">
    <location>
        <begin position="439"/>
        <end position="460"/>
    </location>
</feature>
<dbReference type="InterPro" id="IPR015507">
    <property type="entry name" value="rRNA-MeTfrase_E"/>
</dbReference>
<feature type="domain" description="Ribosomal RNA methyltransferase FtsJ" evidence="9">
    <location>
        <begin position="24"/>
        <end position="200"/>
    </location>
</feature>
<evidence type="ECO:0000313" key="12">
    <source>
        <dbReference type="Proteomes" id="UP000037460"/>
    </source>
</evidence>
<dbReference type="OrthoDB" id="1287559at2759"/>
<dbReference type="InterPro" id="IPR002877">
    <property type="entry name" value="RNA_MeTrfase_FtsJ_dom"/>
</dbReference>
<dbReference type="AlphaFoldDB" id="A0A0M0JH64"/>
<dbReference type="PANTHER" id="PTHR10920">
    <property type="entry name" value="RIBOSOMAL RNA METHYLTRANSFERASE"/>
    <property type="match status" value="1"/>
</dbReference>
<dbReference type="SUPFAM" id="SSF53335">
    <property type="entry name" value="S-adenosyl-L-methionine-dependent methyltransferases"/>
    <property type="match status" value="1"/>
</dbReference>
<dbReference type="Pfam" id="PF01728">
    <property type="entry name" value="FtsJ"/>
    <property type="match status" value="1"/>
</dbReference>
<dbReference type="Pfam" id="PF11861">
    <property type="entry name" value="DUF3381"/>
    <property type="match status" value="1"/>
</dbReference>
<dbReference type="GO" id="GO:0000463">
    <property type="term" value="P:maturation of LSU-rRNA from tricistronic rRNA transcript (SSU-rRNA, 5.8S rRNA, LSU-rRNA)"/>
    <property type="evidence" value="ECO:0007669"/>
    <property type="project" value="TreeGrafter"/>
</dbReference>
<feature type="region of interest" description="Disordered" evidence="8">
    <location>
        <begin position="494"/>
        <end position="521"/>
    </location>
</feature>
<keyword evidence="2" id="KW-0690">Ribosome biogenesis</keyword>
<evidence type="ECO:0000256" key="5">
    <source>
        <dbReference type="ARBA" id="ARBA00022679"/>
    </source>
</evidence>
<evidence type="ECO:0000256" key="7">
    <source>
        <dbReference type="ARBA" id="ARBA00023242"/>
    </source>
</evidence>
<dbReference type="EMBL" id="JWZX01002957">
    <property type="protein sequence ID" value="KOO25568.1"/>
    <property type="molecule type" value="Genomic_DNA"/>
</dbReference>
<proteinExistence type="inferred from homology"/>
<gene>
    <name evidence="11" type="ORF">Ctob_012536</name>
</gene>
<dbReference type="PANTHER" id="PTHR10920:SF13">
    <property type="entry name" value="PRE-RRNA 2'-O-RIBOSE RNA METHYLTRANSFERASE FTSJ3"/>
    <property type="match status" value="1"/>
</dbReference>
<dbReference type="GO" id="GO:0005730">
    <property type="term" value="C:nucleolus"/>
    <property type="evidence" value="ECO:0007669"/>
    <property type="project" value="UniProtKB-SubCell"/>
</dbReference>
<comment type="subcellular location">
    <subcellularLocation>
        <location evidence="1">Nucleus</location>
        <location evidence="1">Nucleolus</location>
    </subcellularLocation>
</comment>
<dbReference type="InterPro" id="IPR029063">
    <property type="entry name" value="SAM-dependent_MTases_sf"/>
</dbReference>
<keyword evidence="12" id="KW-1185">Reference proteome</keyword>
<evidence type="ECO:0000259" key="10">
    <source>
        <dbReference type="Pfam" id="PF11861"/>
    </source>
</evidence>
<reference evidence="12" key="1">
    <citation type="journal article" date="2015" name="PLoS Genet.">
        <title>Genome Sequence and Transcriptome Analyses of Chrysochromulina tobin: Metabolic Tools for Enhanced Algal Fitness in the Prominent Order Prymnesiales (Haptophyceae).</title>
        <authorList>
            <person name="Hovde B.T."/>
            <person name="Deodato C.R."/>
            <person name="Hunsperger H.M."/>
            <person name="Ryken S.A."/>
            <person name="Yost W."/>
            <person name="Jha R.K."/>
            <person name="Patterson J."/>
            <person name="Monnat R.J. Jr."/>
            <person name="Barlow S.B."/>
            <person name="Starkenburg S.R."/>
            <person name="Cattolico R.A."/>
        </authorList>
    </citation>
    <scope>NUCLEOTIDE SEQUENCE</scope>
    <source>
        <strain evidence="12">CCMP291</strain>
    </source>
</reference>
<accession>A0A0M0JH64</accession>
<evidence type="ECO:0000256" key="2">
    <source>
        <dbReference type="ARBA" id="ARBA00022517"/>
    </source>
</evidence>
<dbReference type="Proteomes" id="UP000037460">
    <property type="component" value="Unassembled WGS sequence"/>
</dbReference>
<organism evidence="11 12">
    <name type="scientific">Chrysochromulina tobinii</name>
    <dbReference type="NCBI Taxonomy" id="1460289"/>
    <lineage>
        <taxon>Eukaryota</taxon>
        <taxon>Haptista</taxon>
        <taxon>Haptophyta</taxon>
        <taxon>Prymnesiophyceae</taxon>
        <taxon>Prymnesiales</taxon>
        <taxon>Chrysochromulinaceae</taxon>
        <taxon>Chrysochromulina</taxon>
    </lineage>
</organism>
<dbReference type="GO" id="GO:0008650">
    <property type="term" value="F:rRNA (uridine-2'-O-)-methyltransferase activity"/>
    <property type="evidence" value="ECO:0007669"/>
    <property type="project" value="TreeGrafter"/>
</dbReference>
<feature type="region of interest" description="Disordered" evidence="8">
    <location>
        <begin position="329"/>
        <end position="360"/>
    </location>
</feature>
<evidence type="ECO:0000256" key="1">
    <source>
        <dbReference type="ARBA" id="ARBA00004604"/>
    </source>
</evidence>
<keyword evidence="6" id="KW-0949">S-adenosyl-L-methionine</keyword>
<evidence type="ECO:0000256" key="3">
    <source>
        <dbReference type="ARBA" id="ARBA00022552"/>
    </source>
</evidence>
<dbReference type="InterPro" id="IPR024576">
    <property type="entry name" value="rRNA_MeTfrase_Spb1_DUF3381"/>
</dbReference>
<evidence type="ECO:0000313" key="11">
    <source>
        <dbReference type="EMBL" id="KOO25568.1"/>
    </source>
</evidence>
<feature type="domain" description="DUF3381" evidence="10">
    <location>
        <begin position="236"/>
        <end position="390"/>
    </location>
</feature>